<keyword evidence="3" id="KW-1185">Reference proteome</keyword>
<dbReference type="Gene3D" id="1.50.10.20">
    <property type="match status" value="2"/>
</dbReference>
<dbReference type="EMBL" id="CP036298">
    <property type="protein sequence ID" value="QDV21839.1"/>
    <property type="molecule type" value="Genomic_DNA"/>
</dbReference>
<feature type="domain" description="DUF4159" evidence="1">
    <location>
        <begin position="604"/>
        <end position="802"/>
    </location>
</feature>
<organism evidence="2 3">
    <name type="scientific">Aureliella helgolandensis</name>
    <dbReference type="NCBI Taxonomy" id="2527968"/>
    <lineage>
        <taxon>Bacteria</taxon>
        <taxon>Pseudomonadati</taxon>
        <taxon>Planctomycetota</taxon>
        <taxon>Planctomycetia</taxon>
        <taxon>Pirellulales</taxon>
        <taxon>Pirellulaceae</taxon>
        <taxon>Aureliella</taxon>
    </lineage>
</organism>
<feature type="domain" description="DUF4159" evidence="1">
    <location>
        <begin position="375"/>
        <end position="570"/>
    </location>
</feature>
<dbReference type="KEGG" id="ahel:Q31a_01180"/>
<dbReference type="AlphaFoldDB" id="A0A518FZQ5"/>
<dbReference type="Pfam" id="PF13709">
    <property type="entry name" value="DUF4159"/>
    <property type="match status" value="2"/>
</dbReference>
<sequence length="804" mass="89640">MFRANTVIRSSFCKPRADQAPHAPRWNLPPRLIAAVLAILAIFPIAPTTAVAQRSNSQIVEDSIQLAVKYLLINQLEDGGWAEINRYNSGVTGLVTLALLNSGLAPEHPQIARALLHLKDREPDMVYTVSLQTMVFCAANPNRYATQIQHNAQWLFDAQLSNGGWDYNKNDARGDGDPSNSQFALLALHEAQRTGSAHFEPQVWGKTFALAQKYWESLQRSDGAFPYNRNDAPRGSMTCAGIASLVITGAQLDALEASVTNGIECCGSAGNPTEDRIQKGLDWLAANFSVTRTPVSNVYQLYYLYALERVGRLTGRRFIGEHDWYREGASELISQQDKVTGKYISRTSAPGGNTFSETAFGLLFLSKGKRQIVVSRLKHGIDQDWNHHSTAIQNLTAHTEQAWKRDLAWQTIDLKRAKLADLLESPVLFLSGSNTPVLSQEDKLLLKEYVEQGGFIYAEACQGNGCDGRAFEDYFRKLVVELFDQPLEKLSPDHPIWYAEARVLPKDLPPGAWLYGVQTCCRLGVVYSPVSLSCRWELHPAYGAPVSYPEPVQSELNTFTKMGINVLSYATGKELKEKLDTVTILEDKLPQVPTDRGTFFLPILKHNAGFDDATRTIPNLMQWFGKELPFQLSSEKRLINIASADLEQYPVVFMHGRGRLKLSELEREALRSYLTNGGFLFADSICSDQAFTDSFRTEMEIILNSPLSPLADTDPLLTPVFNGFDIRRVTLLDPDKSGDQILTTKRTIAPRLEIGKADNRTCVVFSPLDLSCALESRHSLQCRGYLREDAARIGINTLLFALQQ</sequence>
<proteinExistence type="predicted"/>
<evidence type="ECO:0000313" key="2">
    <source>
        <dbReference type="EMBL" id="QDV21839.1"/>
    </source>
</evidence>
<evidence type="ECO:0000313" key="3">
    <source>
        <dbReference type="Proteomes" id="UP000318017"/>
    </source>
</evidence>
<gene>
    <name evidence="2" type="ORF">Q31a_01180</name>
</gene>
<evidence type="ECO:0000259" key="1">
    <source>
        <dbReference type="Pfam" id="PF13709"/>
    </source>
</evidence>
<dbReference type="InterPro" id="IPR025297">
    <property type="entry name" value="DUF4159"/>
</dbReference>
<accession>A0A518FZQ5</accession>
<name>A0A518FZQ5_9BACT</name>
<dbReference type="SUPFAM" id="SSF48239">
    <property type="entry name" value="Terpenoid cyclases/Protein prenyltransferases"/>
    <property type="match status" value="1"/>
</dbReference>
<dbReference type="Proteomes" id="UP000318017">
    <property type="component" value="Chromosome"/>
</dbReference>
<protein>
    <recommendedName>
        <fullName evidence="1">DUF4159 domain-containing protein</fullName>
    </recommendedName>
</protein>
<reference evidence="2 3" key="1">
    <citation type="submission" date="2019-02" db="EMBL/GenBank/DDBJ databases">
        <title>Deep-cultivation of Planctomycetes and their phenomic and genomic characterization uncovers novel biology.</title>
        <authorList>
            <person name="Wiegand S."/>
            <person name="Jogler M."/>
            <person name="Boedeker C."/>
            <person name="Pinto D."/>
            <person name="Vollmers J."/>
            <person name="Rivas-Marin E."/>
            <person name="Kohn T."/>
            <person name="Peeters S.H."/>
            <person name="Heuer A."/>
            <person name="Rast P."/>
            <person name="Oberbeckmann S."/>
            <person name="Bunk B."/>
            <person name="Jeske O."/>
            <person name="Meyerdierks A."/>
            <person name="Storesund J.E."/>
            <person name="Kallscheuer N."/>
            <person name="Luecker S."/>
            <person name="Lage O.M."/>
            <person name="Pohl T."/>
            <person name="Merkel B.J."/>
            <person name="Hornburger P."/>
            <person name="Mueller R.-W."/>
            <person name="Bruemmer F."/>
            <person name="Labrenz M."/>
            <person name="Spormann A.M."/>
            <person name="Op den Camp H."/>
            <person name="Overmann J."/>
            <person name="Amann R."/>
            <person name="Jetten M.S.M."/>
            <person name="Mascher T."/>
            <person name="Medema M.H."/>
            <person name="Devos D.P."/>
            <person name="Kaster A.-K."/>
            <person name="Ovreas L."/>
            <person name="Rohde M."/>
            <person name="Galperin M.Y."/>
            <person name="Jogler C."/>
        </authorList>
    </citation>
    <scope>NUCLEOTIDE SEQUENCE [LARGE SCALE GENOMIC DNA]</scope>
    <source>
        <strain evidence="2 3">Q31a</strain>
    </source>
</reference>
<dbReference type="CDD" id="cd00688">
    <property type="entry name" value="ISOPREN_C2_like"/>
    <property type="match status" value="2"/>
</dbReference>
<dbReference type="OrthoDB" id="220961at2"/>
<dbReference type="RefSeq" id="WP_145072553.1">
    <property type="nucleotide sequence ID" value="NZ_CP036298.1"/>
</dbReference>
<dbReference type="InterPro" id="IPR008930">
    <property type="entry name" value="Terpenoid_cyclase/PrenylTrfase"/>
</dbReference>
<dbReference type="Gene3D" id="3.40.50.12140">
    <property type="entry name" value="Domain of unknown function DUF4159"/>
    <property type="match status" value="2"/>
</dbReference>